<proteinExistence type="predicted"/>
<reference evidence="2" key="1">
    <citation type="journal article" date="2021" name="Nat. Commun.">
        <title>Genetic determinants of endophytism in the Arabidopsis root mycobiome.</title>
        <authorList>
            <person name="Mesny F."/>
            <person name="Miyauchi S."/>
            <person name="Thiergart T."/>
            <person name="Pickel B."/>
            <person name="Atanasova L."/>
            <person name="Karlsson M."/>
            <person name="Huettel B."/>
            <person name="Barry K.W."/>
            <person name="Haridas S."/>
            <person name="Chen C."/>
            <person name="Bauer D."/>
            <person name="Andreopoulos W."/>
            <person name="Pangilinan J."/>
            <person name="LaButti K."/>
            <person name="Riley R."/>
            <person name="Lipzen A."/>
            <person name="Clum A."/>
            <person name="Drula E."/>
            <person name="Henrissat B."/>
            <person name="Kohler A."/>
            <person name="Grigoriev I.V."/>
            <person name="Martin F.M."/>
            <person name="Hacquard S."/>
        </authorList>
    </citation>
    <scope>NUCLEOTIDE SEQUENCE</scope>
    <source>
        <strain evidence="2">FSSC 5 MPI-SDFR-AT-0091</strain>
    </source>
</reference>
<evidence type="ECO:0000256" key="1">
    <source>
        <dbReference type="SAM" id="SignalP"/>
    </source>
</evidence>
<accession>A0A9P9KQI6</accession>
<keyword evidence="1" id="KW-0732">Signal</keyword>
<keyword evidence="3" id="KW-1185">Reference proteome</keyword>
<feature type="signal peptide" evidence="1">
    <location>
        <begin position="1"/>
        <end position="28"/>
    </location>
</feature>
<dbReference type="Proteomes" id="UP000736672">
    <property type="component" value="Unassembled WGS sequence"/>
</dbReference>
<evidence type="ECO:0000313" key="2">
    <source>
        <dbReference type="EMBL" id="KAH7266613.1"/>
    </source>
</evidence>
<comment type="caution">
    <text evidence="2">The sequence shown here is derived from an EMBL/GenBank/DDBJ whole genome shotgun (WGS) entry which is preliminary data.</text>
</comment>
<protein>
    <recommendedName>
        <fullName evidence="4">Secreted protein</fullName>
    </recommendedName>
</protein>
<feature type="chain" id="PRO_5040339112" description="Secreted protein" evidence="1">
    <location>
        <begin position="29"/>
        <end position="81"/>
    </location>
</feature>
<gene>
    <name evidence="2" type="ORF">B0J15DRAFT_489125</name>
</gene>
<dbReference type="AlphaFoldDB" id="A0A9P9KQI6"/>
<evidence type="ECO:0000313" key="3">
    <source>
        <dbReference type="Proteomes" id="UP000736672"/>
    </source>
</evidence>
<evidence type="ECO:0008006" key="4">
    <source>
        <dbReference type="Google" id="ProtNLM"/>
    </source>
</evidence>
<name>A0A9P9KQI6_FUSSL</name>
<sequence>MQSFCTLQSACFAAWTALHACISWPSWAVGPRVGWSLKSARLPHMGHLTAPPLDCRVPSCTRDGPLRPCLFFLSRRILMAG</sequence>
<organism evidence="2 3">
    <name type="scientific">Fusarium solani</name>
    <name type="common">Filamentous fungus</name>
    <dbReference type="NCBI Taxonomy" id="169388"/>
    <lineage>
        <taxon>Eukaryota</taxon>
        <taxon>Fungi</taxon>
        <taxon>Dikarya</taxon>
        <taxon>Ascomycota</taxon>
        <taxon>Pezizomycotina</taxon>
        <taxon>Sordariomycetes</taxon>
        <taxon>Hypocreomycetidae</taxon>
        <taxon>Hypocreales</taxon>
        <taxon>Nectriaceae</taxon>
        <taxon>Fusarium</taxon>
        <taxon>Fusarium solani species complex</taxon>
    </lineage>
</organism>
<dbReference type="EMBL" id="JAGTJS010000006">
    <property type="protein sequence ID" value="KAH7266613.1"/>
    <property type="molecule type" value="Genomic_DNA"/>
</dbReference>